<feature type="compositionally biased region" description="Polar residues" evidence="1">
    <location>
        <begin position="18"/>
        <end position="36"/>
    </location>
</feature>
<dbReference type="GeneID" id="25986621"/>
<reference evidence="2 3" key="1">
    <citation type="journal article" date="2012" name="Eukaryot. Cell">
        <title>Draft genome sequence of CBS 2479, the standard type strain of Trichosporon asahii.</title>
        <authorList>
            <person name="Yang R.Y."/>
            <person name="Li H.T."/>
            <person name="Zhu H."/>
            <person name="Zhou G.P."/>
            <person name="Wang M."/>
            <person name="Wang L."/>
        </authorList>
    </citation>
    <scope>NUCLEOTIDE SEQUENCE [LARGE SCALE GENOMIC DNA]</scope>
    <source>
        <strain evidence="3">ATCC 90039 / CBS 2479 / JCM 2466 / KCTC 7840 / NCYC 2677 / UAMH 7654</strain>
    </source>
</reference>
<dbReference type="RefSeq" id="XP_014183673.1">
    <property type="nucleotide sequence ID" value="XM_014328198.1"/>
</dbReference>
<organism evidence="2 3">
    <name type="scientific">Trichosporon asahii var. asahii (strain ATCC 90039 / CBS 2479 / JCM 2466 / KCTC 7840 / NBRC 103889/ NCYC 2677 / UAMH 7654)</name>
    <name type="common">Yeast</name>
    <dbReference type="NCBI Taxonomy" id="1186058"/>
    <lineage>
        <taxon>Eukaryota</taxon>
        <taxon>Fungi</taxon>
        <taxon>Dikarya</taxon>
        <taxon>Basidiomycota</taxon>
        <taxon>Agaricomycotina</taxon>
        <taxon>Tremellomycetes</taxon>
        <taxon>Trichosporonales</taxon>
        <taxon>Trichosporonaceae</taxon>
        <taxon>Trichosporon</taxon>
    </lineage>
</organism>
<dbReference type="Proteomes" id="UP000002748">
    <property type="component" value="Unassembled WGS sequence"/>
</dbReference>
<comment type="caution">
    <text evidence="2">The sequence shown here is derived from an EMBL/GenBank/DDBJ whole genome shotgun (WGS) entry which is preliminary data.</text>
</comment>
<protein>
    <submittedName>
        <fullName evidence="2">Uncharacterized protein</fullName>
    </submittedName>
</protein>
<feature type="region of interest" description="Disordered" evidence="1">
    <location>
        <begin position="1"/>
        <end position="68"/>
    </location>
</feature>
<dbReference type="VEuPathDB" id="FungiDB:A1Q1_03108"/>
<feature type="compositionally biased region" description="Pro residues" evidence="1">
    <location>
        <begin position="48"/>
        <end position="60"/>
    </location>
</feature>
<sequence>MQNFTELSIVPPPAQAFMASQPQSGVPPTSAVQPNNAVPLALALTPNSVPPPSGPAPPYSATPSSAMPRSGVPPSILIGRLEGQVTAPRGENAVLKANLAAWQAANRKLKDSVLALSQQQIEHWRSMGAMDVQRARGREQLAAAMKTLETWSEDMLATYDTPIECSAPGSKKEAQKREQRIDLFNELKDAVDELARIAEESLRPLPPATGRLV</sequence>
<evidence type="ECO:0000313" key="2">
    <source>
        <dbReference type="EMBL" id="EJT52654.1"/>
    </source>
</evidence>
<evidence type="ECO:0000313" key="3">
    <source>
        <dbReference type="Proteomes" id="UP000002748"/>
    </source>
</evidence>
<accession>J6F6G9</accession>
<gene>
    <name evidence="2" type="ORF">A1Q1_03108</name>
</gene>
<dbReference type="KEGG" id="tasa:A1Q1_03108"/>
<dbReference type="AlphaFoldDB" id="J6F6G9"/>
<name>J6F6G9_TRIAS</name>
<evidence type="ECO:0000256" key="1">
    <source>
        <dbReference type="SAM" id="MobiDB-lite"/>
    </source>
</evidence>
<proteinExistence type="predicted"/>
<dbReference type="EMBL" id="ALBS01000021">
    <property type="protein sequence ID" value="EJT52654.1"/>
    <property type="molecule type" value="Genomic_DNA"/>
</dbReference>
<dbReference type="HOGENOM" id="CLU_1385057_0_0_1"/>